<evidence type="ECO:0000256" key="4">
    <source>
        <dbReference type="ARBA" id="ARBA00022980"/>
    </source>
</evidence>
<dbReference type="AlphaFoldDB" id="A0A0H4T4Z6"/>
<dbReference type="Gene3D" id="3.40.1370.10">
    <property type="match status" value="1"/>
</dbReference>
<keyword evidence="5" id="KW-0687">Ribonucleoprotein</keyword>
<comment type="similarity">
    <text evidence="1">Belongs to the universal ribosomal protein uL4 family.</text>
</comment>
<evidence type="ECO:0000313" key="8">
    <source>
        <dbReference type="EMBL" id="AKQ01452.1"/>
    </source>
</evidence>
<evidence type="ECO:0000256" key="2">
    <source>
        <dbReference type="ARBA" id="ARBA00022730"/>
    </source>
</evidence>
<dbReference type="GO" id="GO:0019843">
    <property type="term" value="F:rRNA binding"/>
    <property type="evidence" value="ECO:0007669"/>
    <property type="project" value="UniProtKB-KW"/>
</dbReference>
<gene>
    <name evidence="8" type="primary">rpl4</name>
</gene>
<name>A0A0H4T4Z6_9ARCH</name>
<evidence type="ECO:0000256" key="7">
    <source>
        <dbReference type="NCBIfam" id="TIGR03672"/>
    </source>
</evidence>
<protein>
    <recommendedName>
        <fullName evidence="6 7">50S ribosomal protein L4</fullName>
    </recommendedName>
</protein>
<evidence type="ECO:0000256" key="3">
    <source>
        <dbReference type="ARBA" id="ARBA00022884"/>
    </source>
</evidence>
<dbReference type="GO" id="GO:1990904">
    <property type="term" value="C:ribonucleoprotein complex"/>
    <property type="evidence" value="ECO:0007669"/>
    <property type="project" value="UniProtKB-KW"/>
</dbReference>
<evidence type="ECO:0000256" key="6">
    <source>
        <dbReference type="ARBA" id="ARBA00035462"/>
    </source>
</evidence>
<evidence type="ECO:0000256" key="1">
    <source>
        <dbReference type="ARBA" id="ARBA00010528"/>
    </source>
</evidence>
<dbReference type="InterPro" id="IPR013000">
    <property type="entry name" value="Ribosomal_uL4_euk/arc_CS"/>
</dbReference>
<dbReference type="NCBIfam" id="TIGR03672">
    <property type="entry name" value="rpl4p_arch"/>
    <property type="match status" value="1"/>
</dbReference>
<reference evidence="8" key="1">
    <citation type="journal article" date="2015" name="ISME J.">
        <title>Aquifer environment selects for microbial species cohorts in sediment and groundwater.</title>
        <authorList>
            <person name="Hug L.A."/>
            <person name="Thomas B.C."/>
            <person name="Brown C.T."/>
            <person name="Frischkorn K.R."/>
            <person name="Williams K.H."/>
            <person name="Tringe S.G."/>
            <person name="Banfield J.F."/>
        </authorList>
    </citation>
    <scope>NUCLEOTIDE SEQUENCE</scope>
</reference>
<dbReference type="PANTHER" id="PTHR19431">
    <property type="entry name" value="60S RIBOSOMAL PROTEIN L4"/>
    <property type="match status" value="1"/>
</dbReference>
<keyword evidence="4 8" id="KW-0689">Ribosomal protein</keyword>
<dbReference type="Pfam" id="PF00573">
    <property type="entry name" value="Ribosomal_L4"/>
    <property type="match status" value="1"/>
</dbReference>
<sequence>MKVAVYDLDGKEAEKTELPVIFSYDYRPDLIQKAFYALRSHSIQRQGRDPMAGMRTSALSWNTGRGVARMARVKGEGNSRAGQAGGVASVVHGRQTHHPVAEKIVYQNLNRKERRLALVSAIAATSNKDVVTARGHKVGNEATLPIIVNDDIESVSKAKDLKTVLAKLKLEDELQRITNGKALSGTSRLRGRTKKQPVGPLIVVAEDKGISNAAGGLPGIKAVLARNLSTLDLAPGASAGRLTVWSKSALSALPKPIYERVSVIAT</sequence>
<dbReference type="GO" id="GO:0006412">
    <property type="term" value="P:translation"/>
    <property type="evidence" value="ECO:0007669"/>
    <property type="project" value="InterPro"/>
</dbReference>
<accession>A0A0H4T4Z6</accession>
<organism evidence="8">
    <name type="scientific">uncultured thaumarchaeote Rifle_16ft_4_minimus_1872</name>
    <dbReference type="NCBI Taxonomy" id="1665209"/>
    <lineage>
        <taxon>Archaea</taxon>
        <taxon>Nitrososphaerota</taxon>
        <taxon>environmental samples</taxon>
    </lineage>
</organism>
<keyword evidence="3" id="KW-0694">RNA-binding</keyword>
<dbReference type="PROSITE" id="PS00939">
    <property type="entry name" value="RIBOSOMAL_L1E"/>
    <property type="match status" value="1"/>
</dbReference>
<dbReference type="InterPro" id="IPR045240">
    <property type="entry name" value="Ribosomal_uL4_euk/arch"/>
</dbReference>
<dbReference type="InterPro" id="IPR002136">
    <property type="entry name" value="Ribosomal_uL4"/>
</dbReference>
<dbReference type="InterPro" id="IPR023574">
    <property type="entry name" value="Ribosomal_uL4_dom_sf"/>
</dbReference>
<evidence type="ECO:0000256" key="5">
    <source>
        <dbReference type="ARBA" id="ARBA00023274"/>
    </source>
</evidence>
<proteinExistence type="inferred from homology"/>
<keyword evidence="2" id="KW-0699">rRNA-binding</keyword>
<dbReference type="EMBL" id="KT006966">
    <property type="protein sequence ID" value="AKQ01452.1"/>
    <property type="molecule type" value="Genomic_DNA"/>
</dbReference>
<dbReference type="GO" id="GO:0003735">
    <property type="term" value="F:structural constituent of ribosome"/>
    <property type="evidence" value="ECO:0007669"/>
    <property type="project" value="InterPro"/>
</dbReference>
<dbReference type="InterPro" id="IPR019970">
    <property type="entry name" value="Ribosomall_uL4-arc"/>
</dbReference>
<dbReference type="SUPFAM" id="SSF52166">
    <property type="entry name" value="Ribosomal protein L4"/>
    <property type="match status" value="1"/>
</dbReference>
<dbReference type="GO" id="GO:0005840">
    <property type="term" value="C:ribosome"/>
    <property type="evidence" value="ECO:0007669"/>
    <property type="project" value="UniProtKB-KW"/>
</dbReference>